<organism evidence="5 6">
    <name type="scientific">Tectimicrobiota bacterium</name>
    <dbReference type="NCBI Taxonomy" id="2528274"/>
    <lineage>
        <taxon>Bacteria</taxon>
        <taxon>Pseudomonadati</taxon>
        <taxon>Nitrospinota/Tectimicrobiota group</taxon>
        <taxon>Candidatus Tectimicrobiota</taxon>
    </lineage>
</organism>
<protein>
    <submittedName>
        <fullName evidence="5">Benzoyl-CoA reductase, bzd-type, subunit O</fullName>
        <ecNumber evidence="5">1.3.7.8</ecNumber>
    </submittedName>
</protein>
<dbReference type="PANTHER" id="PTHR30548:SF4">
    <property type="entry name" value="SUBUNIT OF OXYGEN-SENSITIVE 2-HYDROXYISOCAPROYL-COA DEHYDRATASE"/>
    <property type="match status" value="1"/>
</dbReference>
<evidence type="ECO:0000313" key="6">
    <source>
        <dbReference type="Proteomes" id="UP000741360"/>
    </source>
</evidence>
<dbReference type="GO" id="GO:0051536">
    <property type="term" value="F:iron-sulfur cluster binding"/>
    <property type="evidence" value="ECO:0007669"/>
    <property type="project" value="UniProtKB-KW"/>
</dbReference>
<dbReference type="NCBIfam" id="TIGR03191">
    <property type="entry name" value="benz_CoA_bzdO"/>
    <property type="match status" value="1"/>
</dbReference>
<evidence type="ECO:0000256" key="4">
    <source>
        <dbReference type="ARBA" id="ARBA00023014"/>
    </source>
</evidence>
<evidence type="ECO:0000256" key="2">
    <source>
        <dbReference type="ARBA" id="ARBA00022723"/>
    </source>
</evidence>
<dbReference type="Gene3D" id="3.40.50.11900">
    <property type="match status" value="1"/>
</dbReference>
<evidence type="ECO:0000256" key="1">
    <source>
        <dbReference type="ARBA" id="ARBA00005806"/>
    </source>
</evidence>
<proteinExistence type="inferred from homology"/>
<keyword evidence="5" id="KW-0560">Oxidoreductase</keyword>
<name>A0A932GRW5_UNCTE</name>
<dbReference type="AlphaFoldDB" id="A0A932GRW5"/>
<sequence length="436" mass="50019">MATLTKYPTEPLKCWNKAKELRLKYYKDYAECKQRGGIRWSGGAWAMDAIPAGLGDDVYTLTSEPYAASVAFDPKLNAECQSAADAKGWSRDLCSYMRTYWGSMYVNKYAFGGEFPKPDFAFQTQICCSHHKWYQHVAEYKQIPYFTIDVSVGLYKDVDEGRIAYVVNQMQESIPWLEKVTGRKFDDEKFIAAVNNECRTTSLWAEVCTLNKAVPAPLEEKTMYALYVLATLSKHSKEFGDFYEELRDEVKDRIARGIAAVSTERCRLITDTQPPWSYLSMYRYMEKYGAVSVGSLYTFALEGVFADQPDGSWGPRPTPEQLGIKIRTREEALRIYADWNLSKPEWQHFYDPQIKTDIMLRMVKEFKLNGVILHLNRGCEGLSKGIMENRLGLVKAGVPVMTYEGNMGDEKEMDYPRTLSRIDSFMESLGFNKLEN</sequence>
<dbReference type="Pfam" id="PF06050">
    <property type="entry name" value="HGD-D"/>
    <property type="match status" value="1"/>
</dbReference>
<dbReference type="Gene3D" id="3.40.50.11890">
    <property type="match status" value="1"/>
</dbReference>
<evidence type="ECO:0000256" key="3">
    <source>
        <dbReference type="ARBA" id="ARBA00023004"/>
    </source>
</evidence>
<dbReference type="Proteomes" id="UP000741360">
    <property type="component" value="Unassembled WGS sequence"/>
</dbReference>
<keyword evidence="4" id="KW-0411">Iron-sulfur</keyword>
<dbReference type="PANTHER" id="PTHR30548">
    <property type="entry name" value="2-HYDROXYGLUTARYL-COA DEHYDRATASE, D-COMPONENT-RELATED"/>
    <property type="match status" value="1"/>
</dbReference>
<dbReference type="EMBL" id="JACPSX010000246">
    <property type="protein sequence ID" value="MBI3015919.1"/>
    <property type="molecule type" value="Genomic_DNA"/>
</dbReference>
<dbReference type="InterPro" id="IPR017604">
    <property type="entry name" value="Benzoyl-CoA_Rdtase_bzd_osu"/>
</dbReference>
<keyword evidence="3" id="KW-0408">Iron</keyword>
<dbReference type="GO" id="GO:0018522">
    <property type="term" value="F:benzoyl-CoA reductase activity"/>
    <property type="evidence" value="ECO:0007669"/>
    <property type="project" value="UniProtKB-EC"/>
</dbReference>
<comment type="similarity">
    <text evidence="1">Belongs to the FldB/FldC dehydratase alpha/beta subunit family.</text>
</comment>
<dbReference type="GO" id="GO:0046872">
    <property type="term" value="F:metal ion binding"/>
    <property type="evidence" value="ECO:0007669"/>
    <property type="project" value="UniProtKB-KW"/>
</dbReference>
<accession>A0A932GRW5</accession>
<gene>
    <name evidence="5" type="primary">bzdO</name>
    <name evidence="5" type="ORF">HYY65_12880</name>
</gene>
<comment type="caution">
    <text evidence="5">The sequence shown here is derived from an EMBL/GenBank/DDBJ whole genome shotgun (WGS) entry which is preliminary data.</text>
</comment>
<dbReference type="EC" id="1.3.7.8" evidence="5"/>
<evidence type="ECO:0000313" key="5">
    <source>
        <dbReference type="EMBL" id="MBI3015919.1"/>
    </source>
</evidence>
<dbReference type="InterPro" id="IPR010327">
    <property type="entry name" value="FldB/FldC_alpha/beta"/>
</dbReference>
<keyword evidence="2" id="KW-0479">Metal-binding</keyword>
<reference evidence="5" key="1">
    <citation type="submission" date="2020-07" db="EMBL/GenBank/DDBJ databases">
        <title>Huge and variable diversity of episymbiotic CPR bacteria and DPANN archaea in groundwater ecosystems.</title>
        <authorList>
            <person name="He C.Y."/>
            <person name="Keren R."/>
            <person name="Whittaker M."/>
            <person name="Farag I.F."/>
            <person name="Doudna J."/>
            <person name="Cate J.H.D."/>
            <person name="Banfield J.F."/>
        </authorList>
    </citation>
    <scope>NUCLEOTIDE SEQUENCE</scope>
    <source>
        <strain evidence="5">NC_groundwater_717_Ag_S-0.2um_59_8</strain>
    </source>
</reference>